<organism evidence="2 3">
    <name type="scientific">Rhodopseudomonas pseudopalustris</name>
    <dbReference type="NCBI Taxonomy" id="1513892"/>
    <lineage>
        <taxon>Bacteria</taxon>
        <taxon>Pseudomonadati</taxon>
        <taxon>Pseudomonadota</taxon>
        <taxon>Alphaproteobacteria</taxon>
        <taxon>Hyphomicrobiales</taxon>
        <taxon>Nitrobacteraceae</taxon>
        <taxon>Rhodopseudomonas</taxon>
    </lineage>
</organism>
<dbReference type="PIRSF" id="PIRSF028770">
    <property type="entry name" value="UCP028770"/>
    <property type="match status" value="1"/>
</dbReference>
<keyword evidence="1" id="KW-0472">Membrane</keyword>
<evidence type="ECO:0000313" key="3">
    <source>
        <dbReference type="Proteomes" id="UP000199615"/>
    </source>
</evidence>
<dbReference type="RefSeq" id="WP_092685750.1">
    <property type="nucleotide sequence ID" value="NZ_FODT01000010.1"/>
</dbReference>
<reference evidence="3" key="1">
    <citation type="submission" date="2016-10" db="EMBL/GenBank/DDBJ databases">
        <authorList>
            <person name="Varghese N."/>
            <person name="Submissions S."/>
        </authorList>
    </citation>
    <scope>NUCLEOTIDE SEQUENCE [LARGE SCALE GENOMIC DNA]</scope>
    <source>
        <strain evidence="3">DSM 123</strain>
    </source>
</reference>
<accession>A0A1H8W2H9</accession>
<dbReference type="OrthoDB" id="5737744at2"/>
<feature type="transmembrane region" description="Helical" evidence="1">
    <location>
        <begin position="12"/>
        <end position="32"/>
    </location>
</feature>
<keyword evidence="3" id="KW-1185">Reference proteome</keyword>
<dbReference type="InterPro" id="IPR011223">
    <property type="entry name" value="UCP028770"/>
</dbReference>
<dbReference type="EMBL" id="FODT01000010">
    <property type="protein sequence ID" value="SEP21846.1"/>
    <property type="molecule type" value="Genomic_DNA"/>
</dbReference>
<dbReference type="AlphaFoldDB" id="A0A1H8W2H9"/>
<feature type="transmembrane region" description="Helical" evidence="1">
    <location>
        <begin position="52"/>
        <end position="74"/>
    </location>
</feature>
<dbReference type="Pfam" id="PF11742">
    <property type="entry name" value="DUF3302"/>
    <property type="match status" value="1"/>
</dbReference>
<evidence type="ECO:0008006" key="4">
    <source>
        <dbReference type="Google" id="ProtNLM"/>
    </source>
</evidence>
<dbReference type="Proteomes" id="UP000199615">
    <property type="component" value="Unassembled WGS sequence"/>
</dbReference>
<sequence>MSFTLQGFGPFLHWLTLVILCVLPVAIGVVLYKLGGLPGSIAAARGHPEAAAINICGWMGLVTLVLWPVAMVWAHLDRAPTRGSPSSDSSRSVVGKLQQVSQRLAAIEAELTRTTTARGG</sequence>
<gene>
    <name evidence="2" type="ORF">SAMN05444123_110149</name>
</gene>
<keyword evidence="1" id="KW-1133">Transmembrane helix</keyword>
<proteinExistence type="predicted"/>
<name>A0A1H8W2H9_9BRAD</name>
<evidence type="ECO:0000313" key="2">
    <source>
        <dbReference type="EMBL" id="SEP21846.1"/>
    </source>
</evidence>
<keyword evidence="1" id="KW-0812">Transmembrane</keyword>
<protein>
    <recommendedName>
        <fullName evidence="4">Inner membrane protein YiaW</fullName>
    </recommendedName>
</protein>
<evidence type="ECO:0000256" key="1">
    <source>
        <dbReference type="SAM" id="Phobius"/>
    </source>
</evidence>